<evidence type="ECO:0000256" key="2">
    <source>
        <dbReference type="ARBA" id="ARBA00022576"/>
    </source>
</evidence>
<gene>
    <name evidence="5" type="primary">dapC</name>
    <name evidence="5" type="ORF">E7V67_017875</name>
</gene>
<dbReference type="InterPro" id="IPR015424">
    <property type="entry name" value="PyrdxlP-dep_Trfase"/>
</dbReference>
<dbReference type="SUPFAM" id="SSF53383">
    <property type="entry name" value="PLP-dependent transferases"/>
    <property type="match status" value="1"/>
</dbReference>
<dbReference type="PANTHER" id="PTHR42832">
    <property type="entry name" value="AMINO ACID AMINOTRANSFERASE"/>
    <property type="match status" value="1"/>
</dbReference>
<protein>
    <submittedName>
        <fullName evidence="5">Succinyldiaminopimelate transaminase</fullName>
        <ecNumber evidence="5">2.6.1.17</ecNumber>
    </submittedName>
</protein>
<dbReference type="CDD" id="cd00609">
    <property type="entry name" value="AAT_like"/>
    <property type="match status" value="1"/>
</dbReference>
<organism evidence="5 6">
    <name type="scientific">[Empedobacter] haloabium</name>
    <dbReference type="NCBI Taxonomy" id="592317"/>
    <lineage>
        <taxon>Bacteria</taxon>
        <taxon>Pseudomonadati</taxon>
        <taxon>Pseudomonadota</taxon>
        <taxon>Betaproteobacteria</taxon>
        <taxon>Burkholderiales</taxon>
        <taxon>Oxalobacteraceae</taxon>
        <taxon>Telluria group</taxon>
        <taxon>Telluria group incertae sedis</taxon>
    </lineage>
</organism>
<dbReference type="InterPro" id="IPR015421">
    <property type="entry name" value="PyrdxlP-dep_Trfase_major"/>
</dbReference>
<sequence length="405" mass="44447">MNPLLDKLQPYPFEKLRQLFAGVTPNPALRPISLGIGEPKHPTPQFIRQALADNLSGLANYPSTVGSEALRGTIANWLERRYDLPALDPATQVLPVNGSREALFAFAQAVIDPSVAHTPLVVCPNPFYQIYEGAAYLAGAEPYFVNSDPARNFAPDFDTVPDEVWKKVQLLYICSPGNPTGAVLTLTDWEHLFALSERYGFVIAADECYSEIYHGDEPPLGALQAAHTLGLSSVERPYARLVVFSSLSKRSNVPGMRSGFVAGDAEVLKKFLLYRTYHGGAMSPAVQAASIAAWNDEAHVADNRTQYRAKFTVVTPLLQTVLDVALPDAGFYLWADVSRTGLTDEEFARRLYEQYNVTVLPGSYLARDAHGSNPGRNRIRMALVAETAEGLEAAQRIVQFCNTLT</sequence>
<accession>A0ABZ1UFS3</accession>
<dbReference type="PANTHER" id="PTHR42832:SF3">
    <property type="entry name" value="L-GLUTAMINE--4-(METHYLSULFANYL)-2-OXOBUTANOATE AMINOTRANSFERASE"/>
    <property type="match status" value="1"/>
</dbReference>
<evidence type="ECO:0000256" key="3">
    <source>
        <dbReference type="ARBA" id="ARBA00022679"/>
    </source>
</evidence>
<dbReference type="InterPro" id="IPR004839">
    <property type="entry name" value="Aminotransferase_I/II_large"/>
</dbReference>
<dbReference type="GO" id="GO:0009016">
    <property type="term" value="F:succinyldiaminopimelate transaminase activity"/>
    <property type="evidence" value="ECO:0007669"/>
    <property type="project" value="UniProtKB-EC"/>
</dbReference>
<dbReference type="Proteomes" id="UP000321323">
    <property type="component" value="Chromosome"/>
</dbReference>
<keyword evidence="3 5" id="KW-0808">Transferase</keyword>
<dbReference type="Pfam" id="PF00155">
    <property type="entry name" value="Aminotran_1_2"/>
    <property type="match status" value="1"/>
</dbReference>
<keyword evidence="2 5" id="KW-0032">Aminotransferase</keyword>
<feature type="domain" description="Aminotransferase class I/classII large" evidence="4">
    <location>
        <begin position="32"/>
        <end position="384"/>
    </location>
</feature>
<evidence type="ECO:0000313" key="5">
    <source>
        <dbReference type="EMBL" id="WUR11561.1"/>
    </source>
</evidence>
<keyword evidence="6" id="KW-1185">Reference proteome</keyword>
<name>A0ABZ1UFS3_9BURK</name>
<dbReference type="Gene3D" id="3.90.1150.10">
    <property type="entry name" value="Aspartate Aminotransferase, domain 1"/>
    <property type="match status" value="1"/>
</dbReference>
<dbReference type="InterPro" id="IPR019878">
    <property type="entry name" value="DapC_beta/gammaproteobac"/>
</dbReference>
<dbReference type="Gene3D" id="3.40.640.10">
    <property type="entry name" value="Type I PLP-dependent aspartate aminotransferase-like (Major domain)"/>
    <property type="match status" value="1"/>
</dbReference>
<evidence type="ECO:0000256" key="1">
    <source>
        <dbReference type="ARBA" id="ARBA00001933"/>
    </source>
</evidence>
<comment type="cofactor">
    <cofactor evidence="1">
        <name>pyridoxal 5'-phosphate</name>
        <dbReference type="ChEBI" id="CHEBI:597326"/>
    </cofactor>
</comment>
<reference evidence="5 6" key="1">
    <citation type="journal article" date="2019" name="Int. J. Syst. Evol. Microbiol.">
        <title>The Draft Whole-Genome Sequence of the Antibiotic Producer Empedobacter haloabium ATCC 31962 Provides Indications for Its Taxonomic Reclassification.</title>
        <authorList>
            <person name="Miess H."/>
            <person name="Arlt P."/>
            <person name="Apel A.K."/>
            <person name="Weber T."/>
            <person name="Nieselt K."/>
            <person name="Hanssen F."/>
            <person name="Czemmel S."/>
            <person name="Nahnsen S."/>
            <person name="Gross H."/>
        </authorList>
    </citation>
    <scope>NUCLEOTIDE SEQUENCE [LARGE SCALE GENOMIC DNA]</scope>
    <source>
        <strain evidence="5 6">ATCC 31962</strain>
    </source>
</reference>
<proteinExistence type="predicted"/>
<dbReference type="InterPro" id="IPR015422">
    <property type="entry name" value="PyrdxlP-dep_Trfase_small"/>
</dbReference>
<dbReference type="NCBIfam" id="TIGR03538">
    <property type="entry name" value="DapC_gpp"/>
    <property type="match status" value="1"/>
</dbReference>
<evidence type="ECO:0000313" key="6">
    <source>
        <dbReference type="Proteomes" id="UP000321323"/>
    </source>
</evidence>
<dbReference type="InterPro" id="IPR050881">
    <property type="entry name" value="LL-DAP_aminotransferase"/>
</dbReference>
<dbReference type="EMBL" id="CP136508">
    <property type="protein sequence ID" value="WUR11561.1"/>
    <property type="molecule type" value="Genomic_DNA"/>
</dbReference>
<evidence type="ECO:0000259" key="4">
    <source>
        <dbReference type="Pfam" id="PF00155"/>
    </source>
</evidence>
<dbReference type="EC" id="2.6.1.17" evidence="5"/>